<gene>
    <name evidence="2" type="ORF">VC35_10270</name>
</gene>
<comment type="caution">
    <text evidence="2">The sequence shown here is derived from an EMBL/GenBank/DDBJ whole genome shotgun (WGS) entry which is preliminary data.</text>
</comment>
<dbReference type="PATRIC" id="fig|294.132.peg.794"/>
<organism evidence="2 3">
    <name type="scientific">Pseudomonas fluorescens</name>
    <dbReference type="NCBI Taxonomy" id="294"/>
    <lineage>
        <taxon>Bacteria</taxon>
        <taxon>Pseudomonadati</taxon>
        <taxon>Pseudomonadota</taxon>
        <taxon>Gammaproteobacteria</taxon>
        <taxon>Pseudomonadales</taxon>
        <taxon>Pseudomonadaceae</taxon>
        <taxon>Pseudomonas</taxon>
    </lineage>
</organism>
<keyword evidence="1" id="KW-0472">Membrane</keyword>
<dbReference type="Proteomes" id="UP000033588">
    <property type="component" value="Unassembled WGS sequence"/>
</dbReference>
<dbReference type="AlphaFoldDB" id="A0A0F4TVL0"/>
<evidence type="ECO:0008006" key="4">
    <source>
        <dbReference type="Google" id="ProtNLM"/>
    </source>
</evidence>
<feature type="transmembrane region" description="Helical" evidence="1">
    <location>
        <begin position="60"/>
        <end position="81"/>
    </location>
</feature>
<sequence length="129" mass="13859">MSVSVAQKLFLCISLTGFGGLLIFLCVSLHLAYAKMDVMLDHLKNCPAIMVRAPFKNGGAWGRLFVLGAVMGVMTMPNFYLRDGGADAKDLEAFPGGLRKKLIVLHWGGVACIALLLALFAVNALGYIQ</sequence>
<keyword evidence="1" id="KW-1133">Transmembrane helix</keyword>
<name>A0A0F4TVL0_PSEFL</name>
<evidence type="ECO:0000313" key="3">
    <source>
        <dbReference type="Proteomes" id="UP000033588"/>
    </source>
</evidence>
<accession>A0A0F4TVL0</accession>
<evidence type="ECO:0000313" key="2">
    <source>
        <dbReference type="EMBL" id="KJZ47417.1"/>
    </source>
</evidence>
<dbReference type="EMBL" id="LACC01000012">
    <property type="protein sequence ID" value="KJZ47417.1"/>
    <property type="molecule type" value="Genomic_DNA"/>
</dbReference>
<keyword evidence="1" id="KW-0812">Transmembrane</keyword>
<feature type="transmembrane region" description="Helical" evidence="1">
    <location>
        <begin position="9"/>
        <end position="33"/>
    </location>
</feature>
<dbReference type="RefSeq" id="WP_046039722.1">
    <property type="nucleotide sequence ID" value="NZ_LACC01000012.1"/>
</dbReference>
<feature type="transmembrane region" description="Helical" evidence="1">
    <location>
        <begin position="102"/>
        <end position="128"/>
    </location>
</feature>
<protein>
    <recommendedName>
        <fullName evidence="4">Transmembrane protein</fullName>
    </recommendedName>
</protein>
<reference evidence="2 3" key="1">
    <citation type="submission" date="2015-03" db="EMBL/GenBank/DDBJ databases">
        <title>Comparative genomics of Pseudomonas insights into diversity of traits involved in vanlence and defense.</title>
        <authorList>
            <person name="Qin Y."/>
        </authorList>
    </citation>
    <scope>NUCLEOTIDE SEQUENCE [LARGE SCALE GENOMIC DNA]</scope>
    <source>
        <strain evidence="2 3">C8</strain>
    </source>
</reference>
<evidence type="ECO:0000256" key="1">
    <source>
        <dbReference type="SAM" id="Phobius"/>
    </source>
</evidence>
<proteinExistence type="predicted"/>